<name>A0A1V2GYQ0_9PROT</name>
<dbReference type="GO" id="GO:0000976">
    <property type="term" value="F:transcription cis-regulatory region binding"/>
    <property type="evidence" value="ECO:0007669"/>
    <property type="project" value="TreeGrafter"/>
</dbReference>
<dbReference type="EMBL" id="MLCO01000200">
    <property type="protein sequence ID" value="ONG50177.1"/>
    <property type="molecule type" value="Genomic_DNA"/>
</dbReference>
<accession>A0A1V2GYQ0</accession>
<feature type="domain" description="OmpR/PhoB-type" evidence="9">
    <location>
        <begin position="126"/>
        <end position="224"/>
    </location>
</feature>
<evidence type="ECO:0000256" key="6">
    <source>
        <dbReference type="PROSITE-ProRule" id="PRU00169"/>
    </source>
</evidence>
<evidence type="ECO:0000259" key="8">
    <source>
        <dbReference type="PROSITE" id="PS50110"/>
    </source>
</evidence>
<feature type="DNA-binding region" description="OmpR/PhoB-type" evidence="7">
    <location>
        <begin position="126"/>
        <end position="224"/>
    </location>
</feature>
<evidence type="ECO:0000256" key="2">
    <source>
        <dbReference type="ARBA" id="ARBA00023012"/>
    </source>
</evidence>
<dbReference type="GO" id="GO:0000156">
    <property type="term" value="F:phosphorelay response regulator activity"/>
    <property type="evidence" value="ECO:0007669"/>
    <property type="project" value="TreeGrafter"/>
</dbReference>
<dbReference type="Pfam" id="PF00486">
    <property type="entry name" value="Trans_reg_C"/>
    <property type="match status" value="1"/>
</dbReference>
<dbReference type="PANTHER" id="PTHR48111:SF76">
    <property type="entry name" value="TWO-COMPONENT RESPONSE REGULATOR"/>
    <property type="match status" value="1"/>
</dbReference>
<keyword evidence="1 6" id="KW-0597">Phosphoprotein</keyword>
<protein>
    <submittedName>
        <fullName evidence="10">DNA-binding response regulator</fullName>
    </submittedName>
</protein>
<keyword evidence="4 7" id="KW-0238">DNA-binding</keyword>
<dbReference type="FunFam" id="1.10.10.10:FF:000005">
    <property type="entry name" value="Two-component system response regulator"/>
    <property type="match status" value="1"/>
</dbReference>
<dbReference type="Gene3D" id="1.10.10.10">
    <property type="entry name" value="Winged helix-like DNA-binding domain superfamily/Winged helix DNA-binding domain"/>
    <property type="match status" value="1"/>
</dbReference>
<dbReference type="Gene3D" id="3.40.50.2300">
    <property type="match status" value="1"/>
</dbReference>
<dbReference type="PROSITE" id="PS51755">
    <property type="entry name" value="OMPR_PHOB"/>
    <property type="match status" value="1"/>
</dbReference>
<organism evidence="10 11">
    <name type="scientific">Teichococcus deserti</name>
    <dbReference type="NCBI Taxonomy" id="1817963"/>
    <lineage>
        <taxon>Bacteria</taxon>
        <taxon>Pseudomonadati</taxon>
        <taxon>Pseudomonadota</taxon>
        <taxon>Alphaproteobacteria</taxon>
        <taxon>Acetobacterales</taxon>
        <taxon>Roseomonadaceae</taxon>
        <taxon>Roseomonas</taxon>
    </lineage>
</organism>
<evidence type="ECO:0000256" key="1">
    <source>
        <dbReference type="ARBA" id="ARBA00022553"/>
    </source>
</evidence>
<dbReference type="SMART" id="SM00862">
    <property type="entry name" value="Trans_reg_C"/>
    <property type="match status" value="1"/>
</dbReference>
<dbReference type="InterPro" id="IPR039420">
    <property type="entry name" value="WalR-like"/>
</dbReference>
<dbReference type="InterPro" id="IPR001789">
    <property type="entry name" value="Sig_transdc_resp-reg_receiver"/>
</dbReference>
<evidence type="ECO:0000313" key="11">
    <source>
        <dbReference type="Proteomes" id="UP000188879"/>
    </source>
</evidence>
<dbReference type="GO" id="GO:0005829">
    <property type="term" value="C:cytosol"/>
    <property type="evidence" value="ECO:0007669"/>
    <property type="project" value="TreeGrafter"/>
</dbReference>
<comment type="caution">
    <text evidence="10">The sequence shown here is derived from an EMBL/GenBank/DDBJ whole genome shotgun (WGS) entry which is preliminary data.</text>
</comment>
<dbReference type="PANTHER" id="PTHR48111">
    <property type="entry name" value="REGULATOR OF RPOS"/>
    <property type="match status" value="1"/>
</dbReference>
<reference evidence="10 11" key="1">
    <citation type="submission" date="2016-10" db="EMBL/GenBank/DDBJ databases">
        <title>Draft Genome sequence of Roseomonas sp. strain M3.</title>
        <authorList>
            <person name="Subhash Y."/>
            <person name="Lee S."/>
        </authorList>
    </citation>
    <scope>NUCLEOTIDE SEQUENCE [LARGE SCALE GENOMIC DNA]</scope>
    <source>
        <strain evidence="10 11">M3</strain>
    </source>
</reference>
<dbReference type="CDD" id="cd00383">
    <property type="entry name" value="trans_reg_C"/>
    <property type="match status" value="1"/>
</dbReference>
<proteinExistence type="predicted"/>
<evidence type="ECO:0000256" key="3">
    <source>
        <dbReference type="ARBA" id="ARBA00023015"/>
    </source>
</evidence>
<dbReference type="SUPFAM" id="SSF52172">
    <property type="entry name" value="CheY-like"/>
    <property type="match status" value="1"/>
</dbReference>
<dbReference type="SMART" id="SM00448">
    <property type="entry name" value="REC"/>
    <property type="match status" value="1"/>
</dbReference>
<dbReference type="Proteomes" id="UP000188879">
    <property type="component" value="Unassembled WGS sequence"/>
</dbReference>
<evidence type="ECO:0000313" key="10">
    <source>
        <dbReference type="EMBL" id="ONG50177.1"/>
    </source>
</evidence>
<evidence type="ECO:0000256" key="7">
    <source>
        <dbReference type="PROSITE-ProRule" id="PRU01091"/>
    </source>
</evidence>
<dbReference type="PROSITE" id="PS50110">
    <property type="entry name" value="RESPONSE_REGULATORY"/>
    <property type="match status" value="1"/>
</dbReference>
<dbReference type="OrthoDB" id="9802426at2"/>
<dbReference type="GO" id="GO:0006355">
    <property type="term" value="P:regulation of DNA-templated transcription"/>
    <property type="evidence" value="ECO:0007669"/>
    <property type="project" value="InterPro"/>
</dbReference>
<keyword evidence="11" id="KW-1185">Reference proteome</keyword>
<dbReference type="RefSeq" id="WP_076958891.1">
    <property type="nucleotide sequence ID" value="NZ_MLCO01000200.1"/>
</dbReference>
<feature type="modified residue" description="4-aspartylphosphate" evidence="6">
    <location>
        <position position="51"/>
    </location>
</feature>
<dbReference type="Gene3D" id="6.10.250.690">
    <property type="match status" value="1"/>
</dbReference>
<dbReference type="InterPro" id="IPR011006">
    <property type="entry name" value="CheY-like_superfamily"/>
</dbReference>
<feature type="domain" description="Response regulatory" evidence="8">
    <location>
        <begin position="2"/>
        <end position="116"/>
    </location>
</feature>
<keyword evidence="5" id="KW-0804">Transcription</keyword>
<sequence length="231" mass="25085">MRILLIEDDPATADYLAKGLAEEGHVVDRAATGKDGLFLALNEPFDIIVTDRMLPGPDGVAITRALRASGIATPVLMLTALAEVDRRVEGLEAGADDYLAKPFAFAELRARIRALARRPAPAAAEATELAVGDLRADLLRRAVTRGTRPIELLPTEFRLLEYMMRHPGEVLTRTMLLEKVWDFSFAPTTNIIDVHVSRLRRKLEAGGEPSMIRTVRGAGYVLAPALGAGHG</sequence>
<dbReference type="GO" id="GO:0032993">
    <property type="term" value="C:protein-DNA complex"/>
    <property type="evidence" value="ECO:0007669"/>
    <property type="project" value="TreeGrafter"/>
</dbReference>
<dbReference type="InterPro" id="IPR001867">
    <property type="entry name" value="OmpR/PhoB-type_DNA-bd"/>
</dbReference>
<dbReference type="AlphaFoldDB" id="A0A1V2GYQ0"/>
<evidence type="ECO:0000256" key="4">
    <source>
        <dbReference type="ARBA" id="ARBA00023125"/>
    </source>
</evidence>
<keyword evidence="2" id="KW-0902">Two-component regulatory system</keyword>
<dbReference type="CDD" id="cd19935">
    <property type="entry name" value="REC_OmpR_CusR-like"/>
    <property type="match status" value="1"/>
</dbReference>
<dbReference type="Pfam" id="PF00072">
    <property type="entry name" value="Response_reg"/>
    <property type="match status" value="1"/>
</dbReference>
<evidence type="ECO:0000259" key="9">
    <source>
        <dbReference type="PROSITE" id="PS51755"/>
    </source>
</evidence>
<evidence type="ECO:0000256" key="5">
    <source>
        <dbReference type="ARBA" id="ARBA00023163"/>
    </source>
</evidence>
<dbReference type="InterPro" id="IPR036388">
    <property type="entry name" value="WH-like_DNA-bd_sf"/>
</dbReference>
<keyword evidence="3" id="KW-0805">Transcription regulation</keyword>
<gene>
    <name evidence="10" type="ORF">BKE38_19030</name>
</gene>